<sequence>MGDAVTRGEEEQLRMKFRSLTFTAPKRQQRFDGVEQDEKDSQNHRSYDMWKRLNPGYFDSDYTTSTREATTCDVRDFQGVNKETFRRRDRHTEYVEYAVRDKALARKGS</sequence>
<protein>
    <submittedName>
        <fullName evidence="1">Flagellar associated protein, putative</fullName>
    </submittedName>
</protein>
<gene>
    <name evidence="1" type="ORF">BSAL_91700</name>
</gene>
<dbReference type="VEuPathDB" id="TriTrypDB:BSAL_91700"/>
<evidence type="ECO:0000313" key="1">
    <source>
        <dbReference type="EMBL" id="CUG86132.1"/>
    </source>
</evidence>
<keyword evidence="1" id="KW-0969">Cilium</keyword>
<dbReference type="OrthoDB" id="10469176at2759"/>
<organism evidence="1 2">
    <name type="scientific">Bodo saltans</name>
    <name type="common">Flagellated protozoan</name>
    <dbReference type="NCBI Taxonomy" id="75058"/>
    <lineage>
        <taxon>Eukaryota</taxon>
        <taxon>Discoba</taxon>
        <taxon>Euglenozoa</taxon>
        <taxon>Kinetoplastea</taxon>
        <taxon>Metakinetoplastina</taxon>
        <taxon>Eubodonida</taxon>
        <taxon>Bodonidae</taxon>
        <taxon>Bodo</taxon>
    </lineage>
</organism>
<accession>A0A0S4J7W3</accession>
<name>A0A0S4J7W3_BODSA</name>
<keyword evidence="1" id="KW-0282">Flagellum</keyword>
<proteinExistence type="predicted"/>
<dbReference type="AlphaFoldDB" id="A0A0S4J7W3"/>
<evidence type="ECO:0000313" key="2">
    <source>
        <dbReference type="Proteomes" id="UP000051952"/>
    </source>
</evidence>
<keyword evidence="1" id="KW-0966">Cell projection</keyword>
<dbReference type="EMBL" id="CYKH01001247">
    <property type="protein sequence ID" value="CUG86132.1"/>
    <property type="molecule type" value="Genomic_DNA"/>
</dbReference>
<reference evidence="2" key="1">
    <citation type="submission" date="2015-09" db="EMBL/GenBank/DDBJ databases">
        <authorList>
            <consortium name="Pathogen Informatics"/>
        </authorList>
    </citation>
    <scope>NUCLEOTIDE SEQUENCE [LARGE SCALE GENOMIC DNA]</scope>
    <source>
        <strain evidence="2">Lake Konstanz</strain>
    </source>
</reference>
<dbReference type="Proteomes" id="UP000051952">
    <property type="component" value="Unassembled WGS sequence"/>
</dbReference>
<keyword evidence="2" id="KW-1185">Reference proteome</keyword>